<dbReference type="PANTHER" id="PTHR11730:SF6">
    <property type="entry name" value="AMMONIUM TRANSPORTER"/>
    <property type="match status" value="1"/>
</dbReference>
<evidence type="ECO:0000256" key="1">
    <source>
        <dbReference type="ARBA" id="ARBA00004141"/>
    </source>
</evidence>
<protein>
    <recommendedName>
        <fullName evidence="8">Ammonium transporter</fullName>
    </recommendedName>
</protein>
<dbReference type="EMBL" id="JAIZAY010000019">
    <property type="protein sequence ID" value="KAJ8023497.1"/>
    <property type="molecule type" value="Genomic_DNA"/>
</dbReference>
<reference evidence="11" key="1">
    <citation type="submission" date="2021-10" db="EMBL/GenBank/DDBJ databases">
        <title>Tropical sea cucumber genome reveals ecological adaptation and Cuvierian tubules defense mechanism.</title>
        <authorList>
            <person name="Chen T."/>
        </authorList>
    </citation>
    <scope>NUCLEOTIDE SEQUENCE</scope>
    <source>
        <strain evidence="11">Nanhai2018</strain>
        <tissue evidence="11">Muscle</tissue>
    </source>
</reference>
<keyword evidence="4 8" id="KW-0812">Transmembrane</keyword>
<keyword evidence="5 8" id="KW-1133">Transmembrane helix</keyword>
<evidence type="ECO:0000259" key="10">
    <source>
        <dbReference type="Pfam" id="PF00909"/>
    </source>
</evidence>
<feature type="region of interest" description="Disordered" evidence="9">
    <location>
        <begin position="456"/>
        <end position="484"/>
    </location>
</feature>
<feature type="transmembrane region" description="Helical" evidence="8">
    <location>
        <begin position="170"/>
        <end position="192"/>
    </location>
</feature>
<dbReference type="FunFam" id="1.10.3430.10:FF:000010">
    <property type="entry name" value="Ammonium transporter"/>
    <property type="match status" value="1"/>
</dbReference>
<feature type="transmembrane region" description="Helical" evidence="8">
    <location>
        <begin position="20"/>
        <end position="40"/>
    </location>
</feature>
<evidence type="ECO:0000256" key="7">
    <source>
        <dbReference type="ARBA" id="ARBA00023177"/>
    </source>
</evidence>
<feature type="domain" description="Ammonium transporter AmtB-like" evidence="10">
    <location>
        <begin position="22"/>
        <end position="419"/>
    </location>
</feature>
<comment type="subcellular location">
    <subcellularLocation>
        <location evidence="8">Cell membrane</location>
        <topology evidence="8">Multi-pass membrane protein</topology>
    </subcellularLocation>
    <subcellularLocation>
        <location evidence="1">Membrane</location>
        <topology evidence="1">Multi-pass membrane protein</topology>
    </subcellularLocation>
</comment>
<accession>A0A9Q0YJA8</accession>
<evidence type="ECO:0000256" key="8">
    <source>
        <dbReference type="RuleBase" id="RU362002"/>
    </source>
</evidence>
<feature type="transmembrane region" description="Helical" evidence="8">
    <location>
        <begin position="369"/>
        <end position="392"/>
    </location>
</feature>
<name>A0A9Q0YJA8_HOLLE</name>
<feature type="compositionally biased region" description="Basic and acidic residues" evidence="9">
    <location>
        <begin position="465"/>
        <end position="484"/>
    </location>
</feature>
<evidence type="ECO:0000256" key="3">
    <source>
        <dbReference type="ARBA" id="ARBA00022448"/>
    </source>
</evidence>
<proteinExistence type="inferred from homology"/>
<dbReference type="GO" id="GO:0005886">
    <property type="term" value="C:plasma membrane"/>
    <property type="evidence" value="ECO:0007669"/>
    <property type="project" value="UniProtKB-SubCell"/>
</dbReference>
<evidence type="ECO:0000256" key="9">
    <source>
        <dbReference type="SAM" id="MobiDB-lite"/>
    </source>
</evidence>
<dbReference type="NCBIfam" id="TIGR00836">
    <property type="entry name" value="amt"/>
    <property type="match status" value="1"/>
</dbReference>
<dbReference type="PROSITE" id="PS01219">
    <property type="entry name" value="AMMONIUM_TRANSP"/>
    <property type="match status" value="1"/>
</dbReference>
<dbReference type="InterPro" id="IPR001905">
    <property type="entry name" value="Ammonium_transpt"/>
</dbReference>
<evidence type="ECO:0000256" key="5">
    <source>
        <dbReference type="ARBA" id="ARBA00022989"/>
    </source>
</evidence>
<dbReference type="SUPFAM" id="SSF111352">
    <property type="entry name" value="Ammonium transporter"/>
    <property type="match status" value="1"/>
</dbReference>
<evidence type="ECO:0000256" key="4">
    <source>
        <dbReference type="ARBA" id="ARBA00022692"/>
    </source>
</evidence>
<keyword evidence="6 8" id="KW-0472">Membrane</keyword>
<dbReference type="GO" id="GO:0097272">
    <property type="term" value="P:ammonium homeostasis"/>
    <property type="evidence" value="ECO:0007669"/>
    <property type="project" value="TreeGrafter"/>
</dbReference>
<keyword evidence="7 8" id="KW-0924">Ammonia transport</keyword>
<gene>
    <name evidence="11" type="ORF">HOLleu_35956</name>
</gene>
<dbReference type="OrthoDB" id="534912at2759"/>
<feature type="transmembrane region" description="Helical" evidence="8">
    <location>
        <begin position="98"/>
        <end position="118"/>
    </location>
</feature>
<dbReference type="Gene3D" id="1.10.3430.10">
    <property type="entry name" value="Ammonium transporter AmtB like domains"/>
    <property type="match status" value="1"/>
</dbReference>
<evidence type="ECO:0000313" key="12">
    <source>
        <dbReference type="Proteomes" id="UP001152320"/>
    </source>
</evidence>
<feature type="transmembrane region" description="Helical" evidence="8">
    <location>
        <begin position="204"/>
        <end position="226"/>
    </location>
</feature>
<keyword evidence="3 8" id="KW-0813">Transport</keyword>
<dbReference type="Proteomes" id="UP001152320">
    <property type="component" value="Chromosome 19"/>
</dbReference>
<dbReference type="AlphaFoldDB" id="A0A9Q0YJA8"/>
<feature type="transmembrane region" description="Helical" evidence="8">
    <location>
        <begin position="276"/>
        <end position="298"/>
    </location>
</feature>
<dbReference type="Pfam" id="PF00909">
    <property type="entry name" value="Ammonium_transp"/>
    <property type="match status" value="1"/>
</dbReference>
<sequence length="484" mass="51999">MDHTGEITEYIGNLTRNLNTFFLLINGIIIFLMQCGFAFLEAGSVRAKNTTNILIKNLLDVFLGAVAYWAIGYAFAFGDPSNAFLGHSYFFFHRLPEARLSHFFFHFVFAATAATIVSGAMAERTAFKAYMIYSVFITGIIYPVVSHWAWSETGWLAVGPGNANVHYQDFAGSSVVHMVGGTAALVGAAVVGPRTGRFTNGADFRGHTVPLVALGGFILFFGFFSFNGGSRASISEPGDGVVVANAIVNTIICGSAAALVALVLEKLVYGTKKWSLLVTINGGLTGMVSICAGCGALYAWGAFATGVFAGAIFVGVSALMEKVQIDDPLDAVAVHLGGGLWGILTVPLLDKDDGVFFKWDGDAFVSWGWNALGACAIMVWTGGLCLVLFGLLRFLKVLRVDLHTERLGLDVPEHGEPAYPLMAYIGNDNRGNLGIQTGNMRNLPIQVSNFSNITAHDNPTLNNDENNRKMTSKKTDDDVQRNTV</sequence>
<feature type="transmembrane region" description="Helical" evidence="8">
    <location>
        <begin position="332"/>
        <end position="349"/>
    </location>
</feature>
<dbReference type="InterPro" id="IPR029020">
    <property type="entry name" value="Ammonium/urea_transptr"/>
</dbReference>
<evidence type="ECO:0000313" key="11">
    <source>
        <dbReference type="EMBL" id="KAJ8023497.1"/>
    </source>
</evidence>
<dbReference type="GO" id="GO:0008519">
    <property type="term" value="F:ammonium channel activity"/>
    <property type="evidence" value="ECO:0007669"/>
    <property type="project" value="InterPro"/>
</dbReference>
<organism evidence="11 12">
    <name type="scientific">Holothuria leucospilota</name>
    <name type="common">Black long sea cucumber</name>
    <name type="synonym">Mertensiothuria leucospilota</name>
    <dbReference type="NCBI Taxonomy" id="206669"/>
    <lineage>
        <taxon>Eukaryota</taxon>
        <taxon>Metazoa</taxon>
        <taxon>Echinodermata</taxon>
        <taxon>Eleutherozoa</taxon>
        <taxon>Echinozoa</taxon>
        <taxon>Holothuroidea</taxon>
        <taxon>Aspidochirotacea</taxon>
        <taxon>Aspidochirotida</taxon>
        <taxon>Holothuriidae</taxon>
        <taxon>Holothuria</taxon>
    </lineage>
</organism>
<dbReference type="PANTHER" id="PTHR11730">
    <property type="entry name" value="AMMONIUM TRANSPORTER"/>
    <property type="match status" value="1"/>
</dbReference>
<feature type="transmembrane region" description="Helical" evidence="8">
    <location>
        <begin position="246"/>
        <end position="264"/>
    </location>
</feature>
<comment type="similarity">
    <text evidence="2 8">Belongs to the ammonia transporter channel (TC 1.A.11.2) family.</text>
</comment>
<comment type="caution">
    <text evidence="11">The sequence shown here is derived from an EMBL/GenBank/DDBJ whole genome shotgun (WGS) entry which is preliminary data.</text>
</comment>
<evidence type="ECO:0000256" key="6">
    <source>
        <dbReference type="ARBA" id="ARBA00023136"/>
    </source>
</evidence>
<dbReference type="InterPro" id="IPR018047">
    <property type="entry name" value="Ammonium_transpt_CS"/>
</dbReference>
<keyword evidence="12" id="KW-1185">Reference proteome</keyword>
<evidence type="ECO:0000256" key="2">
    <source>
        <dbReference type="ARBA" id="ARBA00005887"/>
    </source>
</evidence>
<feature type="transmembrane region" description="Helical" evidence="8">
    <location>
        <begin position="130"/>
        <end position="150"/>
    </location>
</feature>
<feature type="transmembrane region" description="Helical" evidence="8">
    <location>
        <begin position="304"/>
        <end position="320"/>
    </location>
</feature>
<dbReference type="InterPro" id="IPR024041">
    <property type="entry name" value="NH4_transpt_AmtB-like_dom"/>
</dbReference>
<feature type="transmembrane region" description="Helical" evidence="8">
    <location>
        <begin position="61"/>
        <end position="78"/>
    </location>
</feature>